<reference evidence="1 2" key="1">
    <citation type="journal article" date="2007" name="Virology">
        <title>Sequence and annotation of the 314-kb MT325 and the 321-kb FR483 viruses that infect Chlorella Pbi.</title>
        <authorList>
            <person name="Fitzgerald L.A."/>
            <person name="Graves M.V."/>
            <person name="Li X."/>
            <person name="Feldblyum T."/>
            <person name="Hartigan J."/>
            <person name="Van Etten J.L."/>
        </authorList>
    </citation>
    <scope>NUCLEOTIDE SEQUENCE [LARGE SCALE GENOMIC DNA]</scope>
    <source>
        <strain evidence="1 2">FR483</strain>
    </source>
</reference>
<name>A7J7F3_PBCVF</name>
<evidence type="ECO:0000313" key="2">
    <source>
        <dbReference type="Proteomes" id="UP000204095"/>
    </source>
</evidence>
<organism evidence="1 2">
    <name type="scientific">Paramecium bursaria Chlorella virus FR483</name>
    <name type="common">PBCV-FR483</name>
    <dbReference type="NCBI Taxonomy" id="399781"/>
    <lineage>
        <taxon>Viruses</taxon>
        <taxon>Varidnaviria</taxon>
        <taxon>Bamfordvirae</taxon>
        <taxon>Nucleocytoviricota</taxon>
        <taxon>Megaviricetes</taxon>
        <taxon>Algavirales</taxon>
        <taxon>Phycodnaviridae</taxon>
        <taxon>Chlorovirus</taxon>
        <taxon>Chlorovirus conductrix</taxon>
        <taxon>Paramecium bursaria Chlorella virus A1</taxon>
    </lineage>
</organism>
<dbReference type="KEGG" id="vg:5364332"/>
<dbReference type="RefSeq" id="YP_001426081.1">
    <property type="nucleotide sequence ID" value="NC_008603.1"/>
</dbReference>
<dbReference type="Proteomes" id="UP000204095">
    <property type="component" value="Segment"/>
</dbReference>
<sequence>MDSLLLSGCAIIGAAMALWLGNKDAEREIKAIGKNDAEDNNLYIQNEAIDRVSSLLKRHGVYEKHESLINSMSLLVYSRVHDQETLAGLVLPEDENTMRIGKMYIDRFVSSPSVLDYFLAGVMEIELNNLRLGNTVSVQDVYELRKIVDVFYYRLQN</sequence>
<protein>
    <submittedName>
        <fullName evidence="1">Uncharacterized protein N449R</fullName>
    </submittedName>
</protein>
<dbReference type="EMBL" id="DQ890022">
    <property type="protein sequence ID" value="ABT15734.1"/>
    <property type="molecule type" value="Genomic_DNA"/>
</dbReference>
<dbReference type="OrthoDB" id="35992at10239"/>
<accession>A7J7F3</accession>
<dbReference type="GeneID" id="5364332"/>
<organismHost>
    <name type="scientific">Paramecium bursaria</name>
    <dbReference type="NCBI Taxonomy" id="74790"/>
</organismHost>
<gene>
    <name evidence="1" type="primary">N449R</name>
    <name evidence="1" type="ORF">FR483_N449R</name>
</gene>
<proteinExistence type="predicted"/>
<evidence type="ECO:0000313" key="1">
    <source>
        <dbReference type="EMBL" id="ABT15734.1"/>
    </source>
</evidence>